<proteinExistence type="predicted"/>
<feature type="transmembrane region" description="Helical" evidence="1">
    <location>
        <begin position="36"/>
        <end position="54"/>
    </location>
</feature>
<protein>
    <submittedName>
        <fullName evidence="2">Uncharacterized protein</fullName>
    </submittedName>
</protein>
<comment type="caution">
    <text evidence="2">The sequence shown here is derived from an EMBL/GenBank/DDBJ whole genome shotgun (WGS) entry which is preliminary data.</text>
</comment>
<evidence type="ECO:0000256" key="1">
    <source>
        <dbReference type="SAM" id="Phobius"/>
    </source>
</evidence>
<evidence type="ECO:0000313" key="2">
    <source>
        <dbReference type="EMBL" id="KAB1063184.1"/>
    </source>
</evidence>
<evidence type="ECO:0000313" key="3">
    <source>
        <dbReference type="Proteomes" id="UP000435357"/>
    </source>
</evidence>
<gene>
    <name evidence="2" type="ORF">F3059_11105</name>
</gene>
<dbReference type="AlphaFoldDB" id="A0A6N6M6F0"/>
<name>A0A6N6M6F0_9FLAO</name>
<sequence length="65" mass="6794">MKQLLKTTIAIAVFTFSGHLLFAPPPPPGSGNNTPYAPIPGVELLLAAGAAYGIKKKFDQKNAEA</sequence>
<keyword evidence="1" id="KW-1133">Transmembrane helix</keyword>
<reference evidence="2 3" key="1">
    <citation type="submission" date="2019-09" db="EMBL/GenBank/DDBJ databases">
        <title>Genomes of Cryomorphaceae.</title>
        <authorList>
            <person name="Bowman J.P."/>
        </authorList>
    </citation>
    <scope>NUCLEOTIDE SEQUENCE [LARGE SCALE GENOMIC DNA]</scope>
    <source>
        <strain evidence="2 3">KCTC 52047</strain>
    </source>
</reference>
<dbReference type="Proteomes" id="UP000435357">
    <property type="component" value="Unassembled WGS sequence"/>
</dbReference>
<dbReference type="RefSeq" id="WP_151169234.1">
    <property type="nucleotide sequence ID" value="NZ_WACR01000009.1"/>
</dbReference>
<organism evidence="2 3">
    <name type="scientific">Salibacter halophilus</name>
    <dbReference type="NCBI Taxonomy" id="1803916"/>
    <lineage>
        <taxon>Bacteria</taxon>
        <taxon>Pseudomonadati</taxon>
        <taxon>Bacteroidota</taxon>
        <taxon>Flavobacteriia</taxon>
        <taxon>Flavobacteriales</taxon>
        <taxon>Salibacteraceae</taxon>
        <taxon>Salibacter</taxon>
    </lineage>
</organism>
<feature type="transmembrane region" description="Helical" evidence="1">
    <location>
        <begin position="7"/>
        <end position="24"/>
    </location>
</feature>
<dbReference type="EMBL" id="WACR01000009">
    <property type="protein sequence ID" value="KAB1063184.1"/>
    <property type="molecule type" value="Genomic_DNA"/>
</dbReference>
<keyword evidence="3" id="KW-1185">Reference proteome</keyword>
<keyword evidence="1" id="KW-0812">Transmembrane</keyword>
<keyword evidence="1" id="KW-0472">Membrane</keyword>
<accession>A0A6N6M6F0</accession>